<evidence type="ECO:0000313" key="9">
    <source>
        <dbReference type="EMBL" id="KAG0496485.1"/>
    </source>
</evidence>
<dbReference type="Gene3D" id="3.10.129.10">
    <property type="entry name" value="Hotdog Thioesterase"/>
    <property type="match status" value="1"/>
</dbReference>
<dbReference type="FunFam" id="3.10.129.10:FF:000048">
    <property type="entry name" value="14-dihydroxy-2-naphthoyl-CoA thioesterase 1"/>
    <property type="match status" value="1"/>
</dbReference>
<name>A0A835RXN5_VANPL</name>
<feature type="domain" description="Thioesterase" evidence="8">
    <location>
        <begin position="69"/>
        <end position="136"/>
    </location>
</feature>
<reference evidence="9 10" key="1">
    <citation type="journal article" date="2020" name="Nat. Food">
        <title>A phased Vanilla planifolia genome enables genetic improvement of flavour and production.</title>
        <authorList>
            <person name="Hasing T."/>
            <person name="Tang H."/>
            <person name="Brym M."/>
            <person name="Khazi F."/>
            <person name="Huang T."/>
            <person name="Chambers A.H."/>
        </authorList>
    </citation>
    <scope>NUCLEOTIDE SEQUENCE [LARGE SCALE GENOMIC DNA]</scope>
    <source>
        <tissue evidence="9">Leaf</tissue>
    </source>
</reference>
<sequence>MWPICKWRPFKSWFNRDGGEVFPESPSSQPRTAELDQALHAVGFEFDLLSPQKLTGHLTVTEICCQPFKVLHGGVTAMIAEGVASMGAYIASGFQRVAGVQLSTNHIRAALLGDRILVEAVPIHKGRTIQVWEVQLLKIVPSASGDNKTMLLSTSRITLLSNLPSSMDVKSFEDTVKKYAKL</sequence>
<evidence type="ECO:0000256" key="3">
    <source>
        <dbReference type="ARBA" id="ARBA00023140"/>
    </source>
</evidence>
<keyword evidence="2" id="KW-0378">Hydrolase</keyword>
<dbReference type="CDD" id="cd03443">
    <property type="entry name" value="PaaI_thioesterase"/>
    <property type="match status" value="1"/>
</dbReference>
<accession>A0A835RXN5</accession>
<dbReference type="OrthoDB" id="347018at2759"/>
<dbReference type="SUPFAM" id="SSF54637">
    <property type="entry name" value="Thioesterase/thiol ester dehydrase-isomerase"/>
    <property type="match status" value="1"/>
</dbReference>
<gene>
    <name evidence="9" type="ORF">HPP92_001176</name>
</gene>
<comment type="similarity">
    <text evidence="6">Belongs to the 4-hydroxybenzoyl-CoA thioesterase family. DHNA-CoA hydrolase subfamily.</text>
</comment>
<evidence type="ECO:0000256" key="1">
    <source>
        <dbReference type="ARBA" id="ARBA00004275"/>
    </source>
</evidence>
<evidence type="ECO:0000259" key="8">
    <source>
        <dbReference type="Pfam" id="PF03061"/>
    </source>
</evidence>
<dbReference type="Proteomes" id="UP000636800">
    <property type="component" value="Chromosome 1"/>
</dbReference>
<dbReference type="PANTHER" id="PTHR43240:SF24">
    <property type="entry name" value="OS05G0137700 PROTEIN"/>
    <property type="match status" value="1"/>
</dbReference>
<dbReference type="NCBIfam" id="TIGR00369">
    <property type="entry name" value="unchar_dom_1"/>
    <property type="match status" value="1"/>
</dbReference>
<dbReference type="InterPro" id="IPR029069">
    <property type="entry name" value="HotDog_dom_sf"/>
</dbReference>
<evidence type="ECO:0000256" key="2">
    <source>
        <dbReference type="ARBA" id="ARBA00022801"/>
    </source>
</evidence>
<dbReference type="InterPro" id="IPR003736">
    <property type="entry name" value="PAAI_dom"/>
</dbReference>
<dbReference type="PANTHER" id="PTHR43240">
    <property type="entry name" value="1,4-DIHYDROXY-2-NAPHTHOYL-COA THIOESTERASE 1"/>
    <property type="match status" value="1"/>
</dbReference>
<comment type="pathway">
    <text evidence="4">Cofactor biosynthesis; phylloquinone biosynthesis.</text>
</comment>
<comment type="subunit">
    <text evidence="7">Homotetramers.</text>
</comment>
<keyword evidence="3" id="KW-0576">Peroxisome</keyword>
<evidence type="ECO:0000256" key="5">
    <source>
        <dbReference type="ARBA" id="ARBA00060586"/>
    </source>
</evidence>
<organism evidence="9 10">
    <name type="scientific">Vanilla planifolia</name>
    <name type="common">Vanilla</name>
    <dbReference type="NCBI Taxonomy" id="51239"/>
    <lineage>
        <taxon>Eukaryota</taxon>
        <taxon>Viridiplantae</taxon>
        <taxon>Streptophyta</taxon>
        <taxon>Embryophyta</taxon>
        <taxon>Tracheophyta</taxon>
        <taxon>Spermatophyta</taxon>
        <taxon>Magnoliopsida</taxon>
        <taxon>Liliopsida</taxon>
        <taxon>Asparagales</taxon>
        <taxon>Orchidaceae</taxon>
        <taxon>Vanilloideae</taxon>
        <taxon>Vanilleae</taxon>
        <taxon>Vanilla</taxon>
    </lineage>
</organism>
<evidence type="ECO:0000256" key="7">
    <source>
        <dbReference type="ARBA" id="ARBA00066058"/>
    </source>
</evidence>
<dbReference type="GO" id="GO:0061522">
    <property type="term" value="F:1,4-dihydroxy-2-naphthoyl-CoA thioesterase activity"/>
    <property type="evidence" value="ECO:0007669"/>
    <property type="project" value="TreeGrafter"/>
</dbReference>
<evidence type="ECO:0000256" key="4">
    <source>
        <dbReference type="ARBA" id="ARBA00060572"/>
    </source>
</evidence>
<evidence type="ECO:0000256" key="6">
    <source>
        <dbReference type="ARBA" id="ARBA00061187"/>
    </source>
</evidence>
<proteinExistence type="inferred from homology"/>
<dbReference type="InterPro" id="IPR006683">
    <property type="entry name" value="Thioestr_dom"/>
</dbReference>
<comment type="pathway">
    <text evidence="5">Quinol/quinone metabolism; 1,4-dihydroxy-2-naphthoate biosynthesis; 1,4-dihydroxy-2-naphthoate from chorismate: step 7/7.</text>
</comment>
<evidence type="ECO:0000313" key="10">
    <source>
        <dbReference type="Proteomes" id="UP000636800"/>
    </source>
</evidence>
<comment type="caution">
    <text evidence="9">The sequence shown here is derived from an EMBL/GenBank/DDBJ whole genome shotgun (WGS) entry which is preliminary data.</text>
</comment>
<keyword evidence="10" id="KW-1185">Reference proteome</keyword>
<dbReference type="Pfam" id="PF03061">
    <property type="entry name" value="4HBT"/>
    <property type="match status" value="1"/>
</dbReference>
<dbReference type="GO" id="GO:0042372">
    <property type="term" value="P:phylloquinone biosynthetic process"/>
    <property type="evidence" value="ECO:0007669"/>
    <property type="project" value="TreeGrafter"/>
</dbReference>
<comment type="subcellular location">
    <subcellularLocation>
        <location evidence="1">Peroxisome</location>
    </subcellularLocation>
</comment>
<dbReference type="GO" id="GO:0005777">
    <property type="term" value="C:peroxisome"/>
    <property type="evidence" value="ECO:0007669"/>
    <property type="project" value="UniProtKB-SubCell"/>
</dbReference>
<protein>
    <recommendedName>
        <fullName evidence="8">Thioesterase domain-containing protein</fullName>
    </recommendedName>
</protein>
<dbReference type="AlphaFoldDB" id="A0A835RXN5"/>
<dbReference type="EMBL" id="JADCNL010000001">
    <property type="protein sequence ID" value="KAG0496485.1"/>
    <property type="molecule type" value="Genomic_DNA"/>
</dbReference>